<evidence type="ECO:0000256" key="1">
    <source>
        <dbReference type="SAM" id="MobiDB-lite"/>
    </source>
</evidence>
<dbReference type="GeneID" id="80332556"/>
<gene>
    <name evidence="3" type="ORF">FOH10_09120</name>
</gene>
<feature type="transmembrane region" description="Helical" evidence="2">
    <location>
        <begin position="49"/>
        <end position="69"/>
    </location>
</feature>
<dbReference type="Pfam" id="PF10935">
    <property type="entry name" value="DUF2637"/>
    <property type="match status" value="1"/>
</dbReference>
<dbReference type="EMBL" id="CP041695">
    <property type="protein sequence ID" value="QDP78874.1"/>
    <property type="molecule type" value="Genomic_DNA"/>
</dbReference>
<dbReference type="Proteomes" id="UP000317039">
    <property type="component" value="Chromosome"/>
</dbReference>
<keyword evidence="2" id="KW-0472">Membrane</keyword>
<reference evidence="3 4" key="1">
    <citation type="submission" date="2019-07" db="EMBL/GenBank/DDBJ databases">
        <title>Complete Genome Sequence and Methylome Analysis of Nocardia otitidis-caviarum NEB252.</title>
        <authorList>
            <person name="Fomenkov A."/>
            <person name="Anton B.P."/>
            <person name="Vincze T."/>
            <person name="Roberts R.J."/>
        </authorList>
    </citation>
    <scope>NUCLEOTIDE SEQUENCE [LARGE SCALE GENOMIC DNA]</scope>
    <source>
        <strain evidence="3 4">NEB252</strain>
    </source>
</reference>
<dbReference type="AlphaFoldDB" id="A0A516NIY6"/>
<name>A0A516NIY6_9NOCA</name>
<feature type="compositionally biased region" description="Pro residues" evidence="1">
    <location>
        <begin position="165"/>
        <end position="191"/>
    </location>
</feature>
<sequence length="214" mass="21390">MTTKATVTLVVRVLAVAAIAGVAIAAFRLSFVALRELAVAANIPAGDAWLFPVIIDVTTATAAATALLVDDSGVRRWFVGVLVVGTGVSIAGNAVHSLMVGPSPLGWGAAVVASLPPVALLVQTHALLLLFRLSAAPAPLPVASESTVPEPISDSISDSEADEPVPVPVEAPAPAAPTPPADPVPVRPPRPAVAAAAPVARAVPLIASAPLPVR</sequence>
<feature type="transmembrane region" description="Helical" evidence="2">
    <location>
        <begin position="76"/>
        <end position="95"/>
    </location>
</feature>
<accession>A0A516NIY6</accession>
<dbReference type="RefSeq" id="WP_143980380.1">
    <property type="nucleotide sequence ID" value="NZ_CP041695.1"/>
</dbReference>
<evidence type="ECO:0000313" key="4">
    <source>
        <dbReference type="Proteomes" id="UP000317039"/>
    </source>
</evidence>
<organism evidence="3 4">
    <name type="scientific">Nocardia otitidiscaviarum</name>
    <dbReference type="NCBI Taxonomy" id="1823"/>
    <lineage>
        <taxon>Bacteria</taxon>
        <taxon>Bacillati</taxon>
        <taxon>Actinomycetota</taxon>
        <taxon>Actinomycetes</taxon>
        <taxon>Mycobacteriales</taxon>
        <taxon>Nocardiaceae</taxon>
        <taxon>Nocardia</taxon>
    </lineage>
</organism>
<protein>
    <submittedName>
        <fullName evidence="3">DUF2637 domain-containing protein</fullName>
    </submittedName>
</protein>
<evidence type="ECO:0000313" key="3">
    <source>
        <dbReference type="EMBL" id="QDP78874.1"/>
    </source>
</evidence>
<feature type="transmembrane region" description="Helical" evidence="2">
    <location>
        <begin position="107"/>
        <end position="131"/>
    </location>
</feature>
<feature type="region of interest" description="Disordered" evidence="1">
    <location>
        <begin position="141"/>
        <end position="191"/>
    </location>
</feature>
<keyword evidence="2" id="KW-0812">Transmembrane</keyword>
<keyword evidence="2" id="KW-1133">Transmembrane helix</keyword>
<dbReference type="InterPro" id="IPR021235">
    <property type="entry name" value="DUF2637"/>
</dbReference>
<feature type="transmembrane region" description="Helical" evidence="2">
    <location>
        <begin position="9"/>
        <end position="29"/>
    </location>
</feature>
<proteinExistence type="predicted"/>
<evidence type="ECO:0000256" key="2">
    <source>
        <dbReference type="SAM" id="Phobius"/>
    </source>
</evidence>
<feature type="compositionally biased region" description="Low complexity" evidence="1">
    <location>
        <begin position="141"/>
        <end position="156"/>
    </location>
</feature>
<dbReference type="KEGG" id="nod:FOH10_09120"/>